<evidence type="ECO:0000313" key="3">
    <source>
        <dbReference type="Proteomes" id="UP000319424"/>
    </source>
</evidence>
<keyword evidence="1" id="KW-0472">Membrane</keyword>
<dbReference type="EMBL" id="VJXW01000003">
    <property type="protein sequence ID" value="TRW28040.1"/>
    <property type="molecule type" value="Genomic_DNA"/>
</dbReference>
<dbReference type="OrthoDB" id="9786505at2"/>
<sequence>MYKIPFAISVILAFVLLYNILKIAFDVEDKNVTEVYKKARIKKKLFKNPKHIFSKYIKISNYKKQQYKADLFSLNMDITPEEYISENIFKFTLFIPVIMLFMSLEMKFLAVLSFIISILVFLDSQNRLNRLLSIRRQNIEAEAPSMIRYFMVSLKNTTDIKAIFESYIEIAGYLKRDIELTVIDMNSMRNQKDNLISSLELLDDRLNTPIMNDFITGLINVTMGKNQESYFALLERELKELALHNLQRKSNKVEKLIKKYFIILIILFILITVAEFVLYIKASITF</sequence>
<accession>A0A552VCB5</accession>
<protein>
    <recommendedName>
        <fullName evidence="4">Type II secretion system protein GspF domain-containing protein</fullName>
    </recommendedName>
</protein>
<organism evidence="2 3">
    <name type="scientific">Criibacterium bergeronii</name>
    <dbReference type="NCBI Taxonomy" id="1871336"/>
    <lineage>
        <taxon>Bacteria</taxon>
        <taxon>Bacillati</taxon>
        <taxon>Bacillota</taxon>
        <taxon>Clostridia</taxon>
        <taxon>Peptostreptococcales</taxon>
        <taxon>Filifactoraceae</taxon>
        <taxon>Criibacterium</taxon>
    </lineage>
</organism>
<keyword evidence="1" id="KW-0812">Transmembrane</keyword>
<comment type="caution">
    <text evidence="2">The sequence shown here is derived from an EMBL/GenBank/DDBJ whole genome shotgun (WGS) entry which is preliminary data.</text>
</comment>
<feature type="transmembrane region" description="Helical" evidence="1">
    <location>
        <begin position="93"/>
        <end position="122"/>
    </location>
</feature>
<dbReference type="RefSeq" id="WP_144015717.1">
    <property type="nucleotide sequence ID" value="NZ_VJXW01000003.1"/>
</dbReference>
<evidence type="ECO:0000313" key="2">
    <source>
        <dbReference type="EMBL" id="TRW28040.1"/>
    </source>
</evidence>
<gene>
    <name evidence="2" type="ORF">FL857_03350</name>
</gene>
<dbReference type="Proteomes" id="UP000319424">
    <property type="component" value="Unassembled WGS sequence"/>
</dbReference>
<proteinExistence type="predicted"/>
<name>A0A552VCB5_9FIRM</name>
<reference evidence="2 3" key="1">
    <citation type="submission" date="2019-07" db="EMBL/GenBank/DDBJ databases">
        <title>Criibacterium bergeronii gen. nov., sp. nov. isolated from human clinical samples.</title>
        <authorList>
            <person name="Maheux A.F."/>
            <person name="Boudreau D.K."/>
            <person name="Berube E."/>
            <person name="Brodeur S."/>
            <person name="Bernard K.A."/>
            <person name="Abed J.Y."/>
            <person name="Ducrey E."/>
            <person name="Guay E.F."/>
            <person name="Raymond F."/>
            <person name="Corbeil J."/>
            <person name="Domingo M.-C."/>
            <person name="Roy P.H."/>
            <person name="Boissinot M."/>
            <person name="Tocheva E.I."/>
            <person name="Omar R.F."/>
        </authorList>
    </citation>
    <scope>NUCLEOTIDE SEQUENCE [LARGE SCALE GENOMIC DNA]</scope>
    <source>
        <strain evidence="2 3">CCRI-24246</strain>
    </source>
</reference>
<keyword evidence="1" id="KW-1133">Transmembrane helix</keyword>
<evidence type="ECO:0008006" key="4">
    <source>
        <dbReference type="Google" id="ProtNLM"/>
    </source>
</evidence>
<feature type="transmembrane region" description="Helical" evidence="1">
    <location>
        <begin position="260"/>
        <end position="280"/>
    </location>
</feature>
<dbReference type="AlphaFoldDB" id="A0A552VCB5"/>
<evidence type="ECO:0000256" key="1">
    <source>
        <dbReference type="SAM" id="Phobius"/>
    </source>
</evidence>